<gene>
    <name evidence="1" type="ORF">ACRB68_67210</name>
</gene>
<dbReference type="OrthoDB" id="4350139at2"/>
<dbReference type="EMBL" id="WEGH01000005">
    <property type="protein sequence ID" value="MQY08612.1"/>
    <property type="molecule type" value="Genomic_DNA"/>
</dbReference>
<accession>A0A7K0C6A3</accession>
<keyword evidence="2" id="KW-1185">Reference proteome</keyword>
<proteinExistence type="predicted"/>
<name>A0A7K0C6A3_9ACTN</name>
<dbReference type="AlphaFoldDB" id="A0A7K0C6A3"/>
<dbReference type="RefSeq" id="WP_153539771.1">
    <property type="nucleotide sequence ID" value="NZ_WEGH01000005.1"/>
</dbReference>
<dbReference type="Proteomes" id="UP000487268">
    <property type="component" value="Unassembled WGS sequence"/>
</dbReference>
<evidence type="ECO:0000313" key="2">
    <source>
        <dbReference type="Proteomes" id="UP000487268"/>
    </source>
</evidence>
<protein>
    <submittedName>
        <fullName evidence="1">Uncharacterized protein</fullName>
    </submittedName>
</protein>
<evidence type="ECO:0000313" key="1">
    <source>
        <dbReference type="EMBL" id="MQY08612.1"/>
    </source>
</evidence>
<organism evidence="1 2">
    <name type="scientific">Actinomadura macrotermitis</name>
    <dbReference type="NCBI Taxonomy" id="2585200"/>
    <lineage>
        <taxon>Bacteria</taxon>
        <taxon>Bacillati</taxon>
        <taxon>Actinomycetota</taxon>
        <taxon>Actinomycetes</taxon>
        <taxon>Streptosporangiales</taxon>
        <taxon>Thermomonosporaceae</taxon>
        <taxon>Actinomadura</taxon>
    </lineage>
</organism>
<reference evidence="1 2" key="1">
    <citation type="submission" date="2019-10" db="EMBL/GenBank/DDBJ databases">
        <title>Actinomadura rubteroloni sp. nov. and Actinomadura macrotermitis sp. nov., isolated from the gut of fungus growing-termite Macrotermes natalensis.</title>
        <authorList>
            <person name="Benndorf R."/>
            <person name="Martin K."/>
            <person name="Kuefner M."/>
            <person name="De Beer W."/>
            <person name="Kaster A.-K."/>
            <person name="Vollmers J."/>
            <person name="Poulsen M."/>
            <person name="Beemelmanns C."/>
        </authorList>
    </citation>
    <scope>NUCLEOTIDE SEQUENCE [LARGE SCALE GENOMIC DNA]</scope>
    <source>
        <strain evidence="1 2">RB68</strain>
    </source>
</reference>
<comment type="caution">
    <text evidence="1">The sequence shown here is derived from an EMBL/GenBank/DDBJ whole genome shotgun (WGS) entry which is preliminary data.</text>
</comment>
<sequence>MPDRQRPANARDVGDGMKLHRRVLRLNGRDHTVIGLRPGTTARFSTNRYHGTWHVLSDQHGARLLGRLLWGLSYQARPGTLLLIDRPFIVPTPFDADPADPVVIAPGWATPFGEPAARDLARRLPLASPSEGTVRWHTRGLDAALDGRRPRELDIAPWWDERSGRVERLKGMIVLTPCNAREAREWALRAARLNPANRWGMAHEYVGGWEEGEIQVFRSFRRKVGMAARARADVLARPDAPADPDELRPLIWDRHYEIDRAMRRLRRSG</sequence>